<evidence type="ECO:0000313" key="2">
    <source>
        <dbReference type="Proteomes" id="UP000306319"/>
    </source>
</evidence>
<dbReference type="EMBL" id="SRYB01000036">
    <property type="protein sequence ID" value="TGY76794.1"/>
    <property type="molecule type" value="Genomic_DNA"/>
</dbReference>
<reference evidence="1" key="1">
    <citation type="submission" date="2019-04" db="EMBL/GenBank/DDBJ databases">
        <title>Microbes associate with the intestines of laboratory mice.</title>
        <authorList>
            <person name="Navarre W."/>
            <person name="Wong E."/>
            <person name="Huang K."/>
            <person name="Tropini C."/>
            <person name="Ng K."/>
            <person name="Yu B."/>
        </authorList>
    </citation>
    <scope>NUCLEOTIDE SEQUENCE</scope>
    <source>
        <strain evidence="1">NM04_E33</strain>
    </source>
</reference>
<keyword evidence="1" id="KW-0131">Cell cycle</keyword>
<gene>
    <name evidence="1" type="primary">ftsZ</name>
    <name evidence="1" type="ORF">E5331_17360</name>
</gene>
<accession>A0AC61RBZ2</accession>
<sequence length="457" mass="50657">MSNDDEIYNFADDARFDEDPNASIIKVIGVGGGGSNAVNYMYGQNIPNVNFVVCNTDKQHLNEMAIPTKLLLGWEVTHGRGAGNNPDVGRKCAEESSEEIKKLFQDGTEMVFITAGMGGGTGTGAAPVVARLAKEADMLTIGIVTVPFMFEGEKKILKALDGANEMRQHVDALLVINNENLIELYKDYNFFNAFQKADDTLANAARSISDIISERCYINVDFQDVKTTLKDSGTAIISTAYGEGEHRISDAIHNALHSPLLKAHDINTSKRLLFKFTCSRDSENPLRAEEIAEITQFTSKLPSSIDVKWGIGDNPELGDKVKITVLASGFDVTLRESEQTQRGGDDKGKGPIVFEASRDHEEEKLKKEESTERIADFYGSDKVIKQRRTAARMKYAVLKPSQFDNHEIIAMIESVPTFNRDPRFNDELQRLTEGRREYGSSERKEKGGETISFGDFS</sequence>
<proteinExistence type="predicted"/>
<keyword evidence="1" id="KW-0132">Cell division</keyword>
<evidence type="ECO:0000313" key="1">
    <source>
        <dbReference type="EMBL" id="TGY76794.1"/>
    </source>
</evidence>
<name>A0AC61RBZ2_9BACT</name>
<dbReference type="Proteomes" id="UP000306319">
    <property type="component" value="Unassembled WGS sequence"/>
</dbReference>
<keyword evidence="2" id="KW-1185">Reference proteome</keyword>
<comment type="caution">
    <text evidence="1">The sequence shown here is derived from an EMBL/GenBank/DDBJ whole genome shotgun (WGS) entry which is preliminary data.</text>
</comment>
<protein>
    <submittedName>
        <fullName evidence="1">Cell division protein FtsZ</fullName>
    </submittedName>
</protein>
<organism evidence="1 2">
    <name type="scientific">Lepagella muris</name>
    <dbReference type="NCBI Taxonomy" id="3032870"/>
    <lineage>
        <taxon>Bacteria</taxon>
        <taxon>Pseudomonadati</taxon>
        <taxon>Bacteroidota</taxon>
        <taxon>Bacteroidia</taxon>
        <taxon>Bacteroidales</taxon>
        <taxon>Muribaculaceae</taxon>
        <taxon>Lepagella</taxon>
    </lineage>
</organism>